<feature type="domain" description="AMP-dependent synthetase/ligase" evidence="16">
    <location>
        <begin position="10"/>
        <end position="403"/>
    </location>
</feature>
<dbReference type="Pfam" id="PF00501">
    <property type="entry name" value="AMP-binding"/>
    <property type="match status" value="1"/>
</dbReference>
<evidence type="ECO:0000259" key="16">
    <source>
        <dbReference type="Pfam" id="PF00501"/>
    </source>
</evidence>
<evidence type="ECO:0000256" key="5">
    <source>
        <dbReference type="ARBA" id="ARBA00022832"/>
    </source>
</evidence>
<dbReference type="InterPro" id="IPR000873">
    <property type="entry name" value="AMP-dep_synth/lig_dom"/>
</dbReference>
<comment type="similarity">
    <text evidence="1 15">Belongs to the ATP-dependent AMP-binding enzyme family.</text>
</comment>
<dbReference type="InterPro" id="IPR045311">
    <property type="entry name" value="LC-FACS_euk"/>
</dbReference>
<sequence>CLGSRKPDQPYEWLSYKQVAEIAECVGSALIQKGFKTAPDQFIGIFAQNRPEWVIIEQGCFAYSMVVVPLYDTLGTEAITYIINKAELSLIFVDKPDKANLLLDGVENKLIPGLKIIVLMDSYGIDLLERGKRCGVEIISMKAMEVSHPPPAPEDLAVICFTSGTTGNPKGAMITHRNIVSDCSAFVKNIISPSPDDTLISFLPLAHMFERVVECVMLCHGAKIGFFQGDIRLLMDDLKALQPTIFPVVPRLLNRMFDRIFGQANTTLKRWLLDFASKRKEAELRSGIIRNNSLWDKLIFHKIQSSLGGKVRLMITGAAPVSATVLTFLRAALGCQFYEGYGQTECTAGCCLTVPGDWTAGHVGSPMPCNLIKLVDVEEMNYLAAKGEGEVCVKGPNVFKGYLKDPAKTAEVLDKDGWLHTGDIGKWLPNGTLKIIDRKKHIFKLAQGEYIAPEKIENIYVRSEPVAQVFVHGESLQAFLIAIVVPDVETLGPWARKKGLEGSFEELCRNKVRKAVLEDMVRLGKDSGLKPFEQVKGIALHPELFSIDNGLLTPTMKAKRPELRNYFRSQIDELYSTIKV</sequence>
<dbReference type="Proteomes" id="UP000694391">
    <property type="component" value="Unplaced"/>
</dbReference>
<comment type="catalytic activity">
    <reaction evidence="8 15">
        <text>5-hydroxy-(6E,8Z,11Z,14Z)-eicosatetraenoate + ATP + CoA = 5-hydroxy-(6E,8Z,11Z,14Z)-eicosatetraenoyl-CoA + AMP + diphosphate</text>
        <dbReference type="Rhea" id="RHEA:52108"/>
        <dbReference type="ChEBI" id="CHEBI:30616"/>
        <dbReference type="ChEBI" id="CHEBI:33019"/>
        <dbReference type="ChEBI" id="CHEBI:57287"/>
        <dbReference type="ChEBI" id="CHEBI:65341"/>
        <dbReference type="ChEBI" id="CHEBI:136407"/>
        <dbReference type="ChEBI" id="CHEBI:456215"/>
    </reaction>
    <physiologicalReaction direction="left-to-right" evidence="8 15">
        <dbReference type="Rhea" id="RHEA:52109"/>
    </physiologicalReaction>
</comment>
<organism evidence="17 18">
    <name type="scientific">Canis lupus dingo</name>
    <name type="common">dingo</name>
    <dbReference type="NCBI Taxonomy" id="286419"/>
    <lineage>
        <taxon>Eukaryota</taxon>
        <taxon>Metazoa</taxon>
        <taxon>Chordata</taxon>
        <taxon>Craniata</taxon>
        <taxon>Vertebrata</taxon>
        <taxon>Euteleostomi</taxon>
        <taxon>Mammalia</taxon>
        <taxon>Eutheria</taxon>
        <taxon>Laurasiatheria</taxon>
        <taxon>Carnivora</taxon>
        <taxon>Caniformia</taxon>
        <taxon>Canidae</taxon>
        <taxon>Canis</taxon>
    </lineage>
</organism>
<comment type="catalytic activity">
    <reaction evidence="12 15">
        <text>(5Z,8Z,11Z,14Z)-eicosatetraenoate + ATP + CoA = (5Z,8Z,11Z,14Z)-eicosatetraenoyl-CoA + AMP + diphosphate</text>
        <dbReference type="Rhea" id="RHEA:19713"/>
        <dbReference type="ChEBI" id="CHEBI:30616"/>
        <dbReference type="ChEBI" id="CHEBI:32395"/>
        <dbReference type="ChEBI" id="CHEBI:33019"/>
        <dbReference type="ChEBI" id="CHEBI:57287"/>
        <dbReference type="ChEBI" id="CHEBI:57368"/>
        <dbReference type="ChEBI" id="CHEBI:456215"/>
        <dbReference type="EC" id="6.2.1.15"/>
    </reaction>
    <physiologicalReaction direction="left-to-right" evidence="12 15">
        <dbReference type="Rhea" id="RHEA:19714"/>
    </physiologicalReaction>
</comment>
<evidence type="ECO:0000256" key="13">
    <source>
        <dbReference type="ARBA" id="ARBA00024565"/>
    </source>
</evidence>
<evidence type="ECO:0000256" key="2">
    <source>
        <dbReference type="ARBA" id="ARBA00022598"/>
    </source>
</evidence>
<reference evidence="17" key="2">
    <citation type="submission" date="2025-09" db="UniProtKB">
        <authorList>
            <consortium name="Ensembl"/>
        </authorList>
    </citation>
    <scope>IDENTIFICATION</scope>
</reference>
<dbReference type="GeneTree" id="ENSGT00940000154508"/>
<dbReference type="GO" id="GO:0047676">
    <property type="term" value="F:arachidonate-CoA ligase activity"/>
    <property type="evidence" value="ECO:0007669"/>
    <property type="project" value="UniProtKB-EC"/>
</dbReference>
<keyword evidence="6 15" id="KW-0067">ATP-binding</keyword>
<keyword evidence="3 15" id="KW-0547">Nucleotide-binding</keyword>
<keyword evidence="2 15" id="KW-0436">Ligase</keyword>
<evidence type="ECO:0000256" key="10">
    <source>
        <dbReference type="ARBA" id="ARBA00024495"/>
    </source>
</evidence>
<gene>
    <name evidence="17" type="primary">ACSL1</name>
</gene>
<comment type="catalytic activity">
    <reaction evidence="10 15">
        <text>12-hydroxy-(5Z,8Z,10E,14Z)-eicosatetraenoate + ATP + CoA = 12-hydroxy-(5Z,8Z,10E,14Z)-eicosatetraenoyl-CoA + AMP + diphosphate</text>
        <dbReference type="Rhea" id="RHEA:52112"/>
        <dbReference type="ChEBI" id="CHEBI:30616"/>
        <dbReference type="ChEBI" id="CHEBI:33019"/>
        <dbReference type="ChEBI" id="CHEBI:57287"/>
        <dbReference type="ChEBI" id="CHEBI:90718"/>
        <dbReference type="ChEBI" id="CHEBI:136408"/>
        <dbReference type="ChEBI" id="CHEBI:456215"/>
    </reaction>
    <physiologicalReaction direction="left-to-right" evidence="10 15">
        <dbReference type="Rhea" id="RHEA:52113"/>
    </physiologicalReaction>
</comment>
<evidence type="ECO:0000256" key="7">
    <source>
        <dbReference type="ARBA" id="ARBA00023098"/>
    </source>
</evidence>
<proteinExistence type="inferred from homology"/>
<dbReference type="Gene3D" id="3.40.50.12780">
    <property type="entry name" value="N-terminal domain of ligase-like"/>
    <property type="match status" value="1"/>
</dbReference>
<dbReference type="Ensembl" id="ENSCAFT00020002572.1">
    <property type="protein sequence ID" value="ENSCAFP00020002211.1"/>
    <property type="gene ID" value="ENSCAFG00020001881.1"/>
</dbReference>
<evidence type="ECO:0000256" key="9">
    <source>
        <dbReference type="ARBA" id="ARBA00024484"/>
    </source>
</evidence>
<dbReference type="GO" id="GO:0005741">
    <property type="term" value="C:mitochondrial outer membrane"/>
    <property type="evidence" value="ECO:0007669"/>
    <property type="project" value="UniProtKB-SubCell"/>
</dbReference>
<keyword evidence="4" id="KW-0472">Membrane</keyword>
<comment type="subcellular location">
    <subcellularLocation>
        <location evidence="15">Mitochondrion outer membrane</location>
        <topology evidence="15">Single-pass membrane protein</topology>
    </subcellularLocation>
    <subcellularLocation>
        <location evidence="15">Endoplasmic reticulum membrane</location>
        <topology evidence="15">Single-pass membrane protein</topology>
    </subcellularLocation>
</comment>
<evidence type="ECO:0000256" key="3">
    <source>
        <dbReference type="ARBA" id="ARBA00022741"/>
    </source>
</evidence>
<keyword evidence="7 15" id="KW-0443">Lipid metabolism</keyword>
<evidence type="ECO:0000256" key="12">
    <source>
        <dbReference type="ARBA" id="ARBA00024548"/>
    </source>
</evidence>
<evidence type="ECO:0000313" key="18">
    <source>
        <dbReference type="Proteomes" id="UP000694391"/>
    </source>
</evidence>
<dbReference type="PANTHER" id="PTHR43272">
    <property type="entry name" value="LONG-CHAIN-FATTY-ACID--COA LIGASE"/>
    <property type="match status" value="1"/>
</dbReference>
<evidence type="ECO:0000256" key="15">
    <source>
        <dbReference type="RuleBase" id="RU369030"/>
    </source>
</evidence>
<comment type="catalytic activity">
    <reaction evidence="9">
        <text>a long-chain fatty acid + ATP + CoA = a long-chain fatty acyl-CoA + AMP + diphosphate</text>
        <dbReference type="Rhea" id="RHEA:15421"/>
        <dbReference type="ChEBI" id="CHEBI:30616"/>
        <dbReference type="ChEBI" id="CHEBI:33019"/>
        <dbReference type="ChEBI" id="CHEBI:57287"/>
        <dbReference type="ChEBI" id="CHEBI:57560"/>
        <dbReference type="ChEBI" id="CHEBI:83139"/>
        <dbReference type="ChEBI" id="CHEBI:456215"/>
        <dbReference type="EC" id="6.2.1.3"/>
    </reaction>
    <physiologicalReaction direction="left-to-right" evidence="9">
        <dbReference type="Rhea" id="RHEA:15422"/>
    </physiologicalReaction>
</comment>
<keyword evidence="4" id="KW-1000">Mitochondrion outer membrane</keyword>
<dbReference type="EC" id="6.2.1.3" evidence="15"/>
<evidence type="ECO:0000313" key="17">
    <source>
        <dbReference type="Ensembl" id="ENSCAFP00020002211.1"/>
    </source>
</evidence>
<evidence type="ECO:0000256" key="1">
    <source>
        <dbReference type="ARBA" id="ARBA00006432"/>
    </source>
</evidence>
<evidence type="ECO:0000256" key="4">
    <source>
        <dbReference type="ARBA" id="ARBA00022787"/>
    </source>
</evidence>
<dbReference type="InterPro" id="IPR042099">
    <property type="entry name" value="ANL_N_sf"/>
</dbReference>
<dbReference type="AlphaFoldDB" id="A0A8C0JM96"/>
<comment type="catalytic activity">
    <reaction evidence="11 15">
        <text>15-hydroxy-(5Z,8Z,11Z,13E)-eicosatetraenoate + ATP + CoA = 15-hydroxy-(5Z,8Z,11Z,13E)-eicosatetraenoyl-CoA + AMP + diphosphate</text>
        <dbReference type="Rhea" id="RHEA:52116"/>
        <dbReference type="ChEBI" id="CHEBI:30616"/>
        <dbReference type="ChEBI" id="CHEBI:33019"/>
        <dbReference type="ChEBI" id="CHEBI:57287"/>
        <dbReference type="ChEBI" id="CHEBI:78832"/>
        <dbReference type="ChEBI" id="CHEBI:136409"/>
        <dbReference type="ChEBI" id="CHEBI:456215"/>
    </reaction>
    <physiologicalReaction direction="left-to-right" evidence="11 15">
        <dbReference type="Rhea" id="RHEA:52117"/>
    </physiologicalReaction>
</comment>
<protein>
    <recommendedName>
        <fullName evidence="15">Long-chain-fatty-acid--CoA ligase</fullName>
        <ecNumber evidence="15">6.2.1.15</ecNumber>
        <ecNumber evidence="15">6.2.1.3</ecNumber>
    </recommendedName>
    <alternativeName>
        <fullName evidence="15">Acyl-CoA synthetase</fullName>
    </alternativeName>
    <alternativeName>
        <fullName evidence="15">Long-chain acyl-CoA synthetase</fullName>
    </alternativeName>
</protein>
<comment type="catalytic activity">
    <reaction evidence="14 15">
        <text>hexadecanoate + ATP + CoA = hexadecanoyl-CoA + AMP + diphosphate</text>
        <dbReference type="Rhea" id="RHEA:30751"/>
        <dbReference type="ChEBI" id="CHEBI:7896"/>
        <dbReference type="ChEBI" id="CHEBI:30616"/>
        <dbReference type="ChEBI" id="CHEBI:33019"/>
        <dbReference type="ChEBI" id="CHEBI:57287"/>
        <dbReference type="ChEBI" id="CHEBI:57379"/>
        <dbReference type="ChEBI" id="CHEBI:456215"/>
    </reaction>
    <physiologicalReaction direction="left-to-right" evidence="14 15">
        <dbReference type="Rhea" id="RHEA:30752"/>
    </physiologicalReaction>
</comment>
<comment type="function">
    <text evidence="15">Catalyzes the conversion of long-chain fatty acids to their active form acyl-CoAs for both synthesis of cellular lipids, and degradation via beta-oxidation.</text>
</comment>
<name>A0A8C0JM96_CANLU</name>
<dbReference type="GO" id="GO:0005789">
    <property type="term" value="C:endoplasmic reticulum membrane"/>
    <property type="evidence" value="ECO:0007669"/>
    <property type="project" value="UniProtKB-SubCell"/>
</dbReference>
<evidence type="ECO:0000256" key="8">
    <source>
        <dbReference type="ARBA" id="ARBA00024469"/>
    </source>
</evidence>
<accession>A0A8C0JM96</accession>
<keyword evidence="18" id="KW-1185">Reference proteome</keyword>
<comment type="catalytic activity">
    <reaction evidence="13 15">
        <text>(E)-hexadec-2-enoate + ATP + CoA = (2E)-hexadecenoyl-CoA + AMP + diphosphate</text>
        <dbReference type="Rhea" id="RHEA:36139"/>
        <dbReference type="ChEBI" id="CHEBI:30616"/>
        <dbReference type="ChEBI" id="CHEBI:33019"/>
        <dbReference type="ChEBI" id="CHEBI:57287"/>
        <dbReference type="ChEBI" id="CHEBI:61526"/>
        <dbReference type="ChEBI" id="CHEBI:72745"/>
        <dbReference type="ChEBI" id="CHEBI:456215"/>
    </reaction>
    <physiologicalReaction direction="left-to-right" evidence="13 15">
        <dbReference type="Rhea" id="RHEA:36140"/>
    </physiologicalReaction>
</comment>
<keyword evidence="5 15" id="KW-0276">Fatty acid metabolism</keyword>
<evidence type="ECO:0000256" key="14">
    <source>
        <dbReference type="ARBA" id="ARBA00049139"/>
    </source>
</evidence>
<dbReference type="CDD" id="cd05927">
    <property type="entry name" value="LC-FACS_euk"/>
    <property type="match status" value="1"/>
</dbReference>
<dbReference type="PROSITE" id="PS00455">
    <property type="entry name" value="AMP_BINDING"/>
    <property type="match status" value="1"/>
</dbReference>
<evidence type="ECO:0000256" key="11">
    <source>
        <dbReference type="ARBA" id="ARBA00024532"/>
    </source>
</evidence>
<dbReference type="InterPro" id="IPR020845">
    <property type="entry name" value="AMP-binding_CS"/>
</dbReference>
<dbReference type="SUPFAM" id="SSF56801">
    <property type="entry name" value="Acetyl-CoA synthetase-like"/>
    <property type="match status" value="1"/>
</dbReference>
<dbReference type="GO" id="GO:0005524">
    <property type="term" value="F:ATP binding"/>
    <property type="evidence" value="ECO:0007669"/>
    <property type="project" value="UniProtKB-KW"/>
</dbReference>
<dbReference type="PANTHER" id="PTHR43272:SF28">
    <property type="entry name" value="LONG-CHAIN-FATTY-ACID--COA LIGASE 1"/>
    <property type="match status" value="1"/>
</dbReference>
<keyword evidence="4" id="KW-0496">Mitochondrion</keyword>
<evidence type="ECO:0000256" key="6">
    <source>
        <dbReference type="ARBA" id="ARBA00022840"/>
    </source>
</evidence>
<dbReference type="EC" id="6.2.1.15" evidence="15"/>
<reference evidence="17" key="1">
    <citation type="submission" date="2025-08" db="UniProtKB">
        <authorList>
            <consortium name="Ensembl"/>
        </authorList>
    </citation>
    <scope>IDENTIFICATION</scope>
</reference>